<dbReference type="AlphaFoldDB" id="A0A7X2ZFS6"/>
<dbReference type="RefSeq" id="WP_054800283.1">
    <property type="nucleotide sequence ID" value="NZ_WNZX01000041.1"/>
</dbReference>
<gene>
    <name evidence="2" type="ORF">GNP93_26065</name>
</gene>
<dbReference type="Pfam" id="PF00581">
    <property type="entry name" value="Rhodanese"/>
    <property type="match status" value="1"/>
</dbReference>
<protein>
    <submittedName>
        <fullName evidence="2">Rhodanese-like domain-containing protein</fullName>
    </submittedName>
</protein>
<dbReference type="Proteomes" id="UP000450917">
    <property type="component" value="Unassembled WGS sequence"/>
</dbReference>
<dbReference type="CDD" id="cd00158">
    <property type="entry name" value="RHOD"/>
    <property type="match status" value="1"/>
</dbReference>
<evidence type="ECO:0000313" key="3">
    <source>
        <dbReference type="Proteomes" id="UP000450917"/>
    </source>
</evidence>
<feature type="domain" description="Rhodanese" evidence="1">
    <location>
        <begin position="38"/>
        <end position="123"/>
    </location>
</feature>
<keyword evidence="3" id="KW-1185">Reference proteome</keyword>
<evidence type="ECO:0000259" key="1">
    <source>
        <dbReference type="PROSITE" id="PS50206"/>
    </source>
</evidence>
<organism evidence="2 3">
    <name type="scientific">Paenibacillus validus</name>
    <dbReference type="NCBI Taxonomy" id="44253"/>
    <lineage>
        <taxon>Bacteria</taxon>
        <taxon>Bacillati</taxon>
        <taxon>Bacillota</taxon>
        <taxon>Bacilli</taxon>
        <taxon>Bacillales</taxon>
        <taxon>Paenibacillaceae</taxon>
        <taxon>Paenibacillus</taxon>
    </lineage>
</organism>
<sequence>MFIWMIILAAIFLSQLRNQWPVKGLQYISAIELRKMKNSTTLKIIDVRDASDFYEDHCTDAINIYVGRLPFVWSNHIRDGDTIVLLGTDHRSINKSARILNKKAGIKSIYAAFYQNINDPKINKRIICS</sequence>
<dbReference type="InterPro" id="IPR036873">
    <property type="entry name" value="Rhodanese-like_dom_sf"/>
</dbReference>
<name>A0A7X2ZFS6_9BACL</name>
<dbReference type="PROSITE" id="PS50206">
    <property type="entry name" value="RHODANESE_3"/>
    <property type="match status" value="1"/>
</dbReference>
<comment type="caution">
    <text evidence="2">The sequence shown here is derived from an EMBL/GenBank/DDBJ whole genome shotgun (WGS) entry which is preliminary data.</text>
</comment>
<reference evidence="2 3" key="1">
    <citation type="submission" date="2019-11" db="EMBL/GenBank/DDBJ databases">
        <title>Draft genome sequences of five Paenibacillus species of dairy origin.</title>
        <authorList>
            <person name="Olajide A.M."/>
            <person name="Chen S."/>
            <person name="Lapointe G."/>
        </authorList>
    </citation>
    <scope>NUCLEOTIDE SEQUENCE [LARGE SCALE GENOMIC DNA]</scope>
    <source>
        <strain evidence="2 3">2CS3</strain>
    </source>
</reference>
<dbReference type="SUPFAM" id="SSF52821">
    <property type="entry name" value="Rhodanese/Cell cycle control phosphatase"/>
    <property type="match status" value="1"/>
</dbReference>
<evidence type="ECO:0000313" key="2">
    <source>
        <dbReference type="EMBL" id="MUG74044.1"/>
    </source>
</evidence>
<dbReference type="InterPro" id="IPR001763">
    <property type="entry name" value="Rhodanese-like_dom"/>
</dbReference>
<accession>A0A7X2ZFS6</accession>
<proteinExistence type="predicted"/>
<dbReference type="EMBL" id="WNZX01000041">
    <property type="protein sequence ID" value="MUG74044.1"/>
    <property type="molecule type" value="Genomic_DNA"/>
</dbReference>
<dbReference type="Gene3D" id="3.40.250.10">
    <property type="entry name" value="Rhodanese-like domain"/>
    <property type="match status" value="1"/>
</dbReference>